<organism evidence="1 2">
    <name type="scientific">Araneus ventricosus</name>
    <name type="common">Orbweaver spider</name>
    <name type="synonym">Epeira ventricosa</name>
    <dbReference type="NCBI Taxonomy" id="182803"/>
    <lineage>
        <taxon>Eukaryota</taxon>
        <taxon>Metazoa</taxon>
        <taxon>Ecdysozoa</taxon>
        <taxon>Arthropoda</taxon>
        <taxon>Chelicerata</taxon>
        <taxon>Arachnida</taxon>
        <taxon>Araneae</taxon>
        <taxon>Araneomorphae</taxon>
        <taxon>Entelegynae</taxon>
        <taxon>Araneoidea</taxon>
        <taxon>Araneidae</taxon>
        <taxon>Araneus</taxon>
    </lineage>
</organism>
<dbReference type="Proteomes" id="UP000499080">
    <property type="component" value="Unassembled WGS sequence"/>
</dbReference>
<evidence type="ECO:0000313" key="2">
    <source>
        <dbReference type="Proteomes" id="UP000499080"/>
    </source>
</evidence>
<proteinExistence type="predicted"/>
<sequence length="114" mass="12625">MTSLSLPQRYRHSHQPQYLHPVYHPQIRHRKGRTWDLRYRACGSMWGSESALRCLSTFYSEDRISCECTIKQTPGASPGAQPVGLALGVQMALADLALLADDVESPAAADTRGI</sequence>
<reference evidence="1 2" key="1">
    <citation type="journal article" date="2019" name="Sci. Rep.">
        <title>Orb-weaving spider Araneus ventricosus genome elucidates the spidroin gene catalogue.</title>
        <authorList>
            <person name="Kono N."/>
            <person name="Nakamura H."/>
            <person name="Ohtoshi R."/>
            <person name="Moran D.A.P."/>
            <person name="Shinohara A."/>
            <person name="Yoshida Y."/>
            <person name="Fujiwara M."/>
            <person name="Mori M."/>
            <person name="Tomita M."/>
            <person name="Arakawa K."/>
        </authorList>
    </citation>
    <scope>NUCLEOTIDE SEQUENCE [LARGE SCALE GENOMIC DNA]</scope>
</reference>
<evidence type="ECO:0000313" key="1">
    <source>
        <dbReference type="EMBL" id="GBM29764.1"/>
    </source>
</evidence>
<accession>A0A4Y2EPJ0</accession>
<comment type="caution">
    <text evidence="1">The sequence shown here is derived from an EMBL/GenBank/DDBJ whole genome shotgun (WGS) entry which is preliminary data.</text>
</comment>
<name>A0A4Y2EPJ0_ARAVE</name>
<protein>
    <submittedName>
        <fullName evidence="1">Uncharacterized protein</fullName>
    </submittedName>
</protein>
<dbReference type="EMBL" id="BGPR01000644">
    <property type="protein sequence ID" value="GBM29764.1"/>
    <property type="molecule type" value="Genomic_DNA"/>
</dbReference>
<keyword evidence="2" id="KW-1185">Reference proteome</keyword>
<dbReference type="AlphaFoldDB" id="A0A4Y2EPJ0"/>
<dbReference type="OrthoDB" id="6437199at2759"/>
<gene>
    <name evidence="1" type="ORF">AVEN_238841_1</name>
</gene>